<name>A0A2T5VI31_9HYPH</name>
<dbReference type="PANTHER" id="PTHR10361">
    <property type="entry name" value="SODIUM-BILE ACID COTRANSPORTER"/>
    <property type="match status" value="1"/>
</dbReference>
<keyword evidence="2 5" id="KW-0812">Transmembrane</keyword>
<evidence type="ECO:0000256" key="1">
    <source>
        <dbReference type="ARBA" id="ARBA00004141"/>
    </source>
</evidence>
<dbReference type="InterPro" id="IPR002657">
    <property type="entry name" value="BilAc:Na_symport/Acr3"/>
</dbReference>
<organism evidence="6 7">
    <name type="scientific">Breoghania corrubedonensis</name>
    <dbReference type="NCBI Taxonomy" id="665038"/>
    <lineage>
        <taxon>Bacteria</taxon>
        <taxon>Pseudomonadati</taxon>
        <taxon>Pseudomonadota</taxon>
        <taxon>Alphaproteobacteria</taxon>
        <taxon>Hyphomicrobiales</taxon>
        <taxon>Stappiaceae</taxon>
        <taxon>Breoghania</taxon>
    </lineage>
</organism>
<feature type="transmembrane region" description="Helical" evidence="5">
    <location>
        <begin position="159"/>
        <end position="180"/>
    </location>
</feature>
<feature type="transmembrane region" description="Helical" evidence="5">
    <location>
        <begin position="125"/>
        <end position="147"/>
    </location>
</feature>
<keyword evidence="7" id="KW-1185">Reference proteome</keyword>
<feature type="transmembrane region" description="Helical" evidence="5">
    <location>
        <begin position="223"/>
        <end position="244"/>
    </location>
</feature>
<keyword evidence="4 5" id="KW-0472">Membrane</keyword>
<dbReference type="Gene3D" id="1.20.1530.20">
    <property type="match status" value="1"/>
</dbReference>
<feature type="transmembrane region" description="Helical" evidence="5">
    <location>
        <begin position="187"/>
        <end position="211"/>
    </location>
</feature>
<dbReference type="RefSeq" id="WP_107988837.1">
    <property type="nucleotide sequence ID" value="NZ_QAYG01000001.1"/>
</dbReference>
<dbReference type="PANTHER" id="PTHR10361:SF28">
    <property type="entry name" value="P3 PROTEIN-RELATED"/>
    <property type="match status" value="1"/>
</dbReference>
<feature type="transmembrane region" description="Helical" evidence="5">
    <location>
        <begin position="98"/>
        <end position="118"/>
    </location>
</feature>
<dbReference type="GO" id="GO:0016020">
    <property type="term" value="C:membrane"/>
    <property type="evidence" value="ECO:0007669"/>
    <property type="project" value="UniProtKB-SubCell"/>
</dbReference>
<feature type="transmembrane region" description="Helical" evidence="5">
    <location>
        <begin position="35"/>
        <end position="56"/>
    </location>
</feature>
<dbReference type="AlphaFoldDB" id="A0A2T5VI31"/>
<keyword evidence="3 5" id="KW-1133">Transmembrane helix</keyword>
<evidence type="ECO:0000256" key="4">
    <source>
        <dbReference type="ARBA" id="ARBA00023136"/>
    </source>
</evidence>
<proteinExistence type="predicted"/>
<comment type="subcellular location">
    <subcellularLocation>
        <location evidence="1">Membrane</location>
        <topology evidence="1">Multi-pass membrane protein</topology>
    </subcellularLocation>
</comment>
<feature type="transmembrane region" description="Helical" evidence="5">
    <location>
        <begin position="7"/>
        <end position="29"/>
    </location>
</feature>
<gene>
    <name evidence="6" type="ORF">C8N35_1011457</name>
</gene>
<dbReference type="Pfam" id="PF01758">
    <property type="entry name" value="SBF"/>
    <property type="match status" value="1"/>
</dbReference>
<evidence type="ECO:0000256" key="5">
    <source>
        <dbReference type="SAM" id="Phobius"/>
    </source>
</evidence>
<accession>A0A2T5VI31</accession>
<evidence type="ECO:0000256" key="2">
    <source>
        <dbReference type="ARBA" id="ARBA00022692"/>
    </source>
</evidence>
<dbReference type="EMBL" id="QAYG01000001">
    <property type="protein sequence ID" value="PTW63404.1"/>
    <property type="molecule type" value="Genomic_DNA"/>
</dbReference>
<evidence type="ECO:0000313" key="7">
    <source>
        <dbReference type="Proteomes" id="UP000244081"/>
    </source>
</evidence>
<dbReference type="Proteomes" id="UP000244081">
    <property type="component" value="Unassembled WGS sequence"/>
</dbReference>
<protein>
    <submittedName>
        <fullName evidence="6">BASS family bile acid:Na+ symporter</fullName>
    </submittedName>
</protein>
<comment type="caution">
    <text evidence="6">The sequence shown here is derived from an EMBL/GenBank/DDBJ whole genome shotgun (WGS) entry which is preliminary data.</text>
</comment>
<reference evidence="6 7" key="1">
    <citation type="submission" date="2018-04" db="EMBL/GenBank/DDBJ databases">
        <title>Genomic Encyclopedia of Archaeal and Bacterial Type Strains, Phase II (KMG-II): from individual species to whole genera.</title>
        <authorList>
            <person name="Goeker M."/>
        </authorList>
    </citation>
    <scope>NUCLEOTIDE SEQUENCE [LARGE SCALE GENOMIC DNA]</scope>
    <source>
        <strain evidence="6 7">DSM 23382</strain>
    </source>
</reference>
<evidence type="ECO:0000313" key="6">
    <source>
        <dbReference type="EMBL" id="PTW63404.1"/>
    </source>
</evidence>
<evidence type="ECO:0000256" key="3">
    <source>
        <dbReference type="ARBA" id="ARBA00022989"/>
    </source>
</evidence>
<dbReference type="InterPro" id="IPR004710">
    <property type="entry name" value="Bilac:Na_transpt"/>
</dbReference>
<dbReference type="InterPro" id="IPR038770">
    <property type="entry name" value="Na+/solute_symporter_sf"/>
</dbReference>
<dbReference type="OrthoDB" id="9806785at2"/>
<feature type="transmembrane region" description="Helical" evidence="5">
    <location>
        <begin position="68"/>
        <end position="92"/>
    </location>
</feature>
<sequence>MKILASISAFVGRTFALWTILFALLGFFLPDLFKLLVPWIVPLLALIMFGMGLTLSGRDFAEVLRRPFEVGIGVVSQFLIMPLIAVALTSVIPMSPEVAAGVILVGCCPGGTSSNVMTYLSKGDLALSVACTSVTTVLAPFVTPFLVYTFASQYLPVDAGAMFLSIVKIVLAPLALGFILQKLAPRLVAAAVPALPLVSVAGIVLIVAAVVAVSKGKIVESGLMIFAVVVLHNGLGYMLGFFAARTFGLSLAKRKAIAIEVGMQNSGLGAALASAHFSPAAAVPSAIFSVWHNISGALIANYFAGKTEEKPSRLGVRNA</sequence>